<dbReference type="PANTHER" id="PTHR30537">
    <property type="entry name" value="HTH-TYPE TRANSCRIPTIONAL REGULATOR"/>
    <property type="match status" value="1"/>
</dbReference>
<evidence type="ECO:0000256" key="3">
    <source>
        <dbReference type="ARBA" id="ARBA00023125"/>
    </source>
</evidence>
<dbReference type="PROSITE" id="PS50931">
    <property type="entry name" value="HTH_LYSR"/>
    <property type="match status" value="1"/>
</dbReference>
<reference evidence="6 7" key="1">
    <citation type="submission" date="2016-10" db="EMBL/GenBank/DDBJ databases">
        <title>Draft Genome sequence of Roseomonas sp. strain M3.</title>
        <authorList>
            <person name="Subhash Y."/>
            <person name="Lee S."/>
        </authorList>
    </citation>
    <scope>NUCLEOTIDE SEQUENCE [LARGE SCALE GENOMIC DNA]</scope>
    <source>
        <strain evidence="6 7">M3</strain>
    </source>
</reference>
<evidence type="ECO:0000256" key="1">
    <source>
        <dbReference type="ARBA" id="ARBA00009437"/>
    </source>
</evidence>
<feature type="domain" description="HTH lysR-type" evidence="5">
    <location>
        <begin position="3"/>
        <end position="60"/>
    </location>
</feature>
<comment type="similarity">
    <text evidence="1">Belongs to the LysR transcriptional regulatory family.</text>
</comment>
<sequence>MPLDWDKLRVFHAVAEAGSFTHAGESLNLSQSAVSRQIQALEEALQVPLFHRHARGLILTEQGETLNRTVREVFAKLAMTEALLTESRERAAGRLKVTTTTGFGTTWLAPRLRKFMGLHGDVTVTLLLDDADLDLAMREADVAIRMHPPKQPDLIQRHVATFGWRIVGSAEYLKGAGIPQRAEDLDAHRLIVYGDYRPPVESINWLLEAGRRPGSPRRAAVEVNSLPAMLHAVRSGLGIAALPDYMGDDLRDLVPVLADLKSPRIDAYFVYPEEMRHSKRVGVFRDFLVSELAALQHSHSS</sequence>
<evidence type="ECO:0000256" key="2">
    <source>
        <dbReference type="ARBA" id="ARBA00023015"/>
    </source>
</evidence>
<dbReference type="SUPFAM" id="SSF53850">
    <property type="entry name" value="Periplasmic binding protein-like II"/>
    <property type="match status" value="1"/>
</dbReference>
<dbReference type="Gene3D" id="1.10.10.10">
    <property type="entry name" value="Winged helix-like DNA-binding domain superfamily/Winged helix DNA-binding domain"/>
    <property type="match status" value="1"/>
</dbReference>
<keyword evidence="2" id="KW-0805">Transcription regulation</keyword>
<dbReference type="GO" id="GO:0043565">
    <property type="term" value="F:sequence-specific DNA binding"/>
    <property type="evidence" value="ECO:0007669"/>
    <property type="project" value="TreeGrafter"/>
</dbReference>
<accession>A0A1V2GV15</accession>
<dbReference type="PANTHER" id="PTHR30537:SF20">
    <property type="entry name" value="TRANSCRIPTIONAL REGULATORY PROTEIN"/>
    <property type="match status" value="1"/>
</dbReference>
<dbReference type="GO" id="GO:0006351">
    <property type="term" value="P:DNA-templated transcription"/>
    <property type="evidence" value="ECO:0007669"/>
    <property type="project" value="TreeGrafter"/>
</dbReference>
<dbReference type="Pfam" id="PF03466">
    <property type="entry name" value="LysR_substrate"/>
    <property type="match status" value="1"/>
</dbReference>
<gene>
    <name evidence="6" type="ORF">BKE38_25540</name>
</gene>
<dbReference type="AlphaFoldDB" id="A0A1V2GV15"/>
<keyword evidence="7" id="KW-1185">Reference proteome</keyword>
<dbReference type="OrthoDB" id="7624726at2"/>
<dbReference type="GO" id="GO:0003700">
    <property type="term" value="F:DNA-binding transcription factor activity"/>
    <property type="evidence" value="ECO:0007669"/>
    <property type="project" value="InterPro"/>
</dbReference>
<dbReference type="InterPro" id="IPR036390">
    <property type="entry name" value="WH_DNA-bd_sf"/>
</dbReference>
<dbReference type="RefSeq" id="WP_076960095.1">
    <property type="nucleotide sequence ID" value="NZ_MLCO01000324.1"/>
</dbReference>
<keyword evidence="4" id="KW-0804">Transcription</keyword>
<dbReference type="InterPro" id="IPR036388">
    <property type="entry name" value="WH-like_DNA-bd_sf"/>
</dbReference>
<dbReference type="Proteomes" id="UP000188879">
    <property type="component" value="Unassembled WGS sequence"/>
</dbReference>
<evidence type="ECO:0000313" key="7">
    <source>
        <dbReference type="Proteomes" id="UP000188879"/>
    </source>
</evidence>
<dbReference type="Pfam" id="PF00126">
    <property type="entry name" value="HTH_1"/>
    <property type="match status" value="1"/>
</dbReference>
<dbReference type="SUPFAM" id="SSF46785">
    <property type="entry name" value="Winged helix' DNA-binding domain"/>
    <property type="match status" value="1"/>
</dbReference>
<name>A0A1V2GV15_9PROT</name>
<dbReference type="CDD" id="cd08422">
    <property type="entry name" value="PBP2_CrgA_like"/>
    <property type="match status" value="1"/>
</dbReference>
<dbReference type="Gene3D" id="3.40.190.290">
    <property type="match status" value="1"/>
</dbReference>
<evidence type="ECO:0000313" key="6">
    <source>
        <dbReference type="EMBL" id="ONG46208.1"/>
    </source>
</evidence>
<protein>
    <submittedName>
        <fullName evidence="6">LysR family transcriptional regulator</fullName>
    </submittedName>
</protein>
<comment type="caution">
    <text evidence="6">The sequence shown here is derived from an EMBL/GenBank/DDBJ whole genome shotgun (WGS) entry which is preliminary data.</text>
</comment>
<dbReference type="InterPro" id="IPR058163">
    <property type="entry name" value="LysR-type_TF_proteobact-type"/>
</dbReference>
<dbReference type="PRINTS" id="PR00039">
    <property type="entry name" value="HTHLYSR"/>
</dbReference>
<proteinExistence type="inferred from homology"/>
<dbReference type="EMBL" id="MLCO01000324">
    <property type="protein sequence ID" value="ONG46208.1"/>
    <property type="molecule type" value="Genomic_DNA"/>
</dbReference>
<dbReference type="InterPro" id="IPR005119">
    <property type="entry name" value="LysR_subst-bd"/>
</dbReference>
<dbReference type="FunFam" id="1.10.10.10:FF:000001">
    <property type="entry name" value="LysR family transcriptional regulator"/>
    <property type="match status" value="1"/>
</dbReference>
<keyword evidence="3" id="KW-0238">DNA-binding</keyword>
<evidence type="ECO:0000259" key="5">
    <source>
        <dbReference type="PROSITE" id="PS50931"/>
    </source>
</evidence>
<organism evidence="6 7">
    <name type="scientific">Teichococcus deserti</name>
    <dbReference type="NCBI Taxonomy" id="1817963"/>
    <lineage>
        <taxon>Bacteria</taxon>
        <taxon>Pseudomonadati</taxon>
        <taxon>Pseudomonadota</taxon>
        <taxon>Alphaproteobacteria</taxon>
        <taxon>Acetobacterales</taxon>
        <taxon>Roseomonadaceae</taxon>
        <taxon>Roseomonas</taxon>
    </lineage>
</organism>
<dbReference type="InterPro" id="IPR000847">
    <property type="entry name" value="LysR_HTH_N"/>
</dbReference>
<evidence type="ECO:0000256" key="4">
    <source>
        <dbReference type="ARBA" id="ARBA00023163"/>
    </source>
</evidence>